<evidence type="ECO:0000256" key="4">
    <source>
        <dbReference type="ARBA" id="ARBA00022989"/>
    </source>
</evidence>
<dbReference type="Proteomes" id="UP000626244">
    <property type="component" value="Unassembled WGS sequence"/>
</dbReference>
<dbReference type="PANTHER" id="PTHR47618">
    <property type="entry name" value="BIFUNCTIONAL OLIGORIBONUCLEASE AND PAP PHOSPHATASE NRNA"/>
    <property type="match status" value="1"/>
</dbReference>
<dbReference type="AlphaFoldDB" id="A0A8J3EZK2"/>
<dbReference type="EC" id="3.1.4.-" evidence="6"/>
<dbReference type="Gene3D" id="3.90.1640.10">
    <property type="entry name" value="inorganic pyrophosphatase (n-terminal core)"/>
    <property type="match status" value="1"/>
</dbReference>
<evidence type="ECO:0000256" key="7">
    <source>
        <dbReference type="PIRSR" id="PIRSR026583-50"/>
    </source>
</evidence>
<evidence type="ECO:0000256" key="6">
    <source>
        <dbReference type="PIRNR" id="PIRNR026583"/>
    </source>
</evidence>
<evidence type="ECO:0000313" key="11">
    <source>
        <dbReference type="Proteomes" id="UP000626244"/>
    </source>
</evidence>
<keyword evidence="5 6" id="KW-0472">Membrane</keyword>
<evidence type="ECO:0000313" key="10">
    <source>
        <dbReference type="EMBL" id="GGI17060.1"/>
    </source>
</evidence>
<feature type="transmembrane region" description="Helical" evidence="8">
    <location>
        <begin position="37"/>
        <end position="55"/>
    </location>
</feature>
<dbReference type="Gene3D" id="3.30.450.20">
    <property type="entry name" value="PAS domain"/>
    <property type="match status" value="1"/>
</dbReference>
<dbReference type="FunFam" id="3.90.1640.10:FF:000002">
    <property type="entry name" value="Cyclic-di-AMP phosphodiesterase"/>
    <property type="match status" value="1"/>
</dbReference>
<keyword evidence="7" id="KW-0479">Metal-binding</keyword>
<keyword evidence="7" id="KW-0464">Manganese</keyword>
<proteinExistence type="inferred from homology"/>
<evidence type="ECO:0000259" key="9">
    <source>
        <dbReference type="SMART" id="SM00267"/>
    </source>
</evidence>
<feature type="binding site" evidence="7">
    <location>
        <position position="421"/>
    </location>
    <ligand>
        <name>Mn(2+)</name>
        <dbReference type="ChEBI" id="CHEBI:29035"/>
        <label>1</label>
    </ligand>
</feature>
<protein>
    <recommendedName>
        <fullName evidence="6">Cyclic-di-AMP phosphodiesterase</fullName>
        <ecNumber evidence="6">3.1.4.-</ecNumber>
    </recommendedName>
</protein>
<keyword evidence="11" id="KW-1185">Reference proteome</keyword>
<dbReference type="Pfam" id="PF01368">
    <property type="entry name" value="DHH"/>
    <property type="match status" value="1"/>
</dbReference>
<feature type="binding site" evidence="7">
    <location>
        <position position="350"/>
    </location>
    <ligand>
        <name>Mn(2+)</name>
        <dbReference type="ChEBI" id="CHEBI:29035"/>
        <label>1</label>
    </ligand>
</feature>
<comment type="function">
    <text evidence="6">Has phosphodiesterase (PDE) activity against cyclic-di-AMP (c-di-AMP).</text>
</comment>
<gene>
    <name evidence="10" type="ORF">GCM10007380_36070</name>
</gene>
<dbReference type="InterPro" id="IPR000160">
    <property type="entry name" value="GGDEF_dom"/>
</dbReference>
<dbReference type="SUPFAM" id="SSF64182">
    <property type="entry name" value="DHH phosphoesterases"/>
    <property type="match status" value="1"/>
</dbReference>
<dbReference type="InterPro" id="IPR049553">
    <property type="entry name" value="GdpP-like_PAS"/>
</dbReference>
<evidence type="ECO:0000256" key="1">
    <source>
        <dbReference type="ARBA" id="ARBA00004651"/>
    </source>
</evidence>
<dbReference type="EMBL" id="BMHB01000002">
    <property type="protein sequence ID" value="GGI17060.1"/>
    <property type="molecule type" value="Genomic_DNA"/>
</dbReference>
<dbReference type="InterPro" id="IPR051319">
    <property type="entry name" value="Oligoribo/pAp-PDE_c-di-AMP_PDE"/>
</dbReference>
<evidence type="ECO:0000256" key="3">
    <source>
        <dbReference type="ARBA" id="ARBA00022692"/>
    </source>
</evidence>
<keyword evidence="2 6" id="KW-1003">Cell membrane</keyword>
<dbReference type="GO" id="GO:0046872">
    <property type="term" value="F:metal ion binding"/>
    <property type="evidence" value="ECO:0007669"/>
    <property type="project" value="UniProtKB-KW"/>
</dbReference>
<dbReference type="InterPro" id="IPR014528">
    <property type="entry name" value="GdpP/PdeA"/>
</dbReference>
<dbReference type="InterPro" id="IPR038763">
    <property type="entry name" value="DHH_sf"/>
</dbReference>
<feature type="binding site" evidence="7">
    <location>
        <position position="445"/>
    </location>
    <ligand>
        <name>Mn(2+)</name>
        <dbReference type="ChEBI" id="CHEBI:29035"/>
        <label>2</label>
    </ligand>
</feature>
<comment type="caution">
    <text evidence="10">The sequence shown here is derived from an EMBL/GenBank/DDBJ whole genome shotgun (WGS) entry which is preliminary data.</text>
</comment>
<dbReference type="PANTHER" id="PTHR47618:SF2">
    <property type="entry name" value="CYCLIC-DI-AMP PHOSPHODIESTERASE GDPP"/>
    <property type="match status" value="1"/>
</dbReference>
<comment type="subcellular location">
    <subcellularLocation>
        <location evidence="1">Cell membrane</location>
        <topology evidence="1">Multi-pass membrane protein</topology>
    </subcellularLocation>
</comment>
<evidence type="ECO:0000256" key="8">
    <source>
        <dbReference type="SAM" id="Phobius"/>
    </source>
</evidence>
<accession>A0A8J3EZK2</accession>
<reference evidence="11" key="1">
    <citation type="journal article" date="2019" name="Int. J. Syst. Evol. Microbiol.">
        <title>The Global Catalogue of Microorganisms (GCM) 10K type strain sequencing project: providing services to taxonomists for standard genome sequencing and annotation.</title>
        <authorList>
            <consortium name="The Broad Institute Genomics Platform"/>
            <consortium name="The Broad Institute Genome Sequencing Center for Infectious Disease"/>
            <person name="Wu L."/>
            <person name="Ma J."/>
        </authorList>
    </citation>
    <scope>NUCLEOTIDE SEQUENCE [LARGE SCALE GENOMIC DNA]</scope>
    <source>
        <strain evidence="11">CGMCC 1.14993</strain>
    </source>
</reference>
<name>A0A8J3EZK2_9BACI</name>
<dbReference type="InterPro" id="IPR003156">
    <property type="entry name" value="DHHA1_dom"/>
</dbReference>
<dbReference type="Gene3D" id="3.10.310.30">
    <property type="match status" value="1"/>
</dbReference>
<keyword evidence="3 8" id="KW-0812">Transmembrane</keyword>
<dbReference type="SMART" id="SM00267">
    <property type="entry name" value="GGDEF"/>
    <property type="match status" value="1"/>
</dbReference>
<keyword evidence="4 8" id="KW-1133">Transmembrane helix</keyword>
<feature type="binding site" evidence="7">
    <location>
        <position position="421"/>
    </location>
    <ligand>
        <name>Mn(2+)</name>
        <dbReference type="ChEBI" id="CHEBI:29035"/>
        <label>2</label>
    </ligand>
</feature>
<keyword evidence="6" id="KW-0378">Hydrolase</keyword>
<sequence length="658" mass="74517">MQDFHKKQVFLIPVYLLTALAIFLIGTVVYIRPQLGIIFIIIFLFVIFLVVKIEIKYRHILDMYIESVMSRVKNLSNEAITKMPIGVLLYDKEYHIEWGNQYITHILDDQSLIGKHIYDLSDGLMSLISKKEKKEDVITINKRTYRVVIKREERYIYLFDVTEQAQMEKLFEDQRTVIAVILLDNYDEMTQGLDDQERSTINGTVTTILNSWANKHGIFLRRVSSDRLYAVLNEGILNVLESNKFAILDHVRDETTKRNLPITLSVGVGIGSENLPELGQLAQSGLDLALGRGGDQVTVKNLNGKVKFFGGKTNPVEKRTRVRARVISHALRDLMKSSSNVMIMGHKLPDMDALGSAVGILKMVTHNEVNGYVVIKKDEVDRSVNRLMKEMTKNEQYMTCFISPEKAKELVTEDTLIIVVDTHRPTMVEVESLLDATDKIVVIDHHRRGEDFIKDAILVYMEPYASSTAELVTELLEYQPKKIKLSILEATALLAGIIVDTKSFTFRTGARTFDAASYLRSNGADTILVQNLLKQDMNEYIRKSELIEEAYMYKNGFAISYGKENINYDQVLIAKAADTLLTMTDVIASFVIAKRNDNLVSISSRSLGDINVQLIMEELGGGGHLTNAAAQLESSSIREVEIKLLKIIDQYIEGRTNK</sequence>
<dbReference type="OrthoDB" id="9759476at2"/>
<comment type="catalytic activity">
    <reaction evidence="6">
        <text>3',3'-c-di-AMP + H2O = 5'-O-phosphonoadenylyl-(3'-&gt;5')-adenosine + H(+)</text>
        <dbReference type="Rhea" id="RHEA:54420"/>
        <dbReference type="ChEBI" id="CHEBI:15377"/>
        <dbReference type="ChEBI" id="CHEBI:15378"/>
        <dbReference type="ChEBI" id="CHEBI:71500"/>
        <dbReference type="ChEBI" id="CHEBI:138171"/>
    </reaction>
</comment>
<dbReference type="RefSeq" id="WP_088001634.1">
    <property type="nucleotide sequence ID" value="NZ_BMHB01000002.1"/>
</dbReference>
<feature type="domain" description="GGDEF" evidence="9">
    <location>
        <begin position="133"/>
        <end position="300"/>
    </location>
</feature>
<dbReference type="Pfam" id="PF02272">
    <property type="entry name" value="DHHA1"/>
    <property type="match status" value="1"/>
</dbReference>
<feature type="binding site" evidence="7">
    <location>
        <position position="352"/>
    </location>
    <ligand>
        <name>Mn(2+)</name>
        <dbReference type="ChEBI" id="CHEBI:29035"/>
        <label>2</label>
    </ligand>
</feature>
<organism evidence="10 11">
    <name type="scientific">Gottfriedia solisilvae</name>
    <dbReference type="NCBI Taxonomy" id="1516104"/>
    <lineage>
        <taxon>Bacteria</taxon>
        <taxon>Bacillati</taxon>
        <taxon>Bacillota</taxon>
        <taxon>Bacilli</taxon>
        <taxon>Bacillales</taxon>
        <taxon>Bacillaceae</taxon>
        <taxon>Gottfriedia</taxon>
    </lineage>
</organism>
<dbReference type="PIRSF" id="PIRSF026583">
    <property type="entry name" value="YybT"/>
    <property type="match status" value="1"/>
</dbReference>
<dbReference type="InterPro" id="IPR001667">
    <property type="entry name" value="DDH_dom"/>
</dbReference>
<dbReference type="GO" id="GO:0003676">
    <property type="term" value="F:nucleic acid binding"/>
    <property type="evidence" value="ECO:0007669"/>
    <property type="project" value="UniProtKB-UniRule"/>
</dbReference>
<dbReference type="GO" id="GO:0016787">
    <property type="term" value="F:hydrolase activity"/>
    <property type="evidence" value="ECO:0007669"/>
    <property type="project" value="UniProtKB-UniRule"/>
</dbReference>
<feature type="transmembrane region" description="Helical" evidence="8">
    <location>
        <begin position="12"/>
        <end position="31"/>
    </location>
</feature>
<evidence type="ECO:0000256" key="2">
    <source>
        <dbReference type="ARBA" id="ARBA00022475"/>
    </source>
</evidence>
<dbReference type="Pfam" id="PF24898">
    <property type="entry name" value="GGDEF_GdpP"/>
    <property type="match status" value="1"/>
</dbReference>
<feature type="binding site" evidence="7">
    <location>
        <position position="500"/>
    </location>
    <ligand>
        <name>Mn(2+)</name>
        <dbReference type="ChEBI" id="CHEBI:29035"/>
        <label>2</label>
    </ligand>
</feature>
<dbReference type="GO" id="GO:0005886">
    <property type="term" value="C:plasma membrane"/>
    <property type="evidence" value="ECO:0007669"/>
    <property type="project" value="UniProtKB-SubCell"/>
</dbReference>
<feature type="binding site" evidence="7">
    <location>
        <position position="346"/>
    </location>
    <ligand>
        <name>Mn(2+)</name>
        <dbReference type="ChEBI" id="CHEBI:29035"/>
        <label>1</label>
    </ligand>
</feature>
<evidence type="ECO:0000256" key="5">
    <source>
        <dbReference type="ARBA" id="ARBA00023136"/>
    </source>
</evidence>
<comment type="cofactor">
    <cofactor evidence="7">
        <name>Mn(2+)</name>
        <dbReference type="ChEBI" id="CHEBI:29035"/>
    </cofactor>
    <text evidence="7">For phosphodiesterase activity, probably binds 2 Mn(2+) per subunit.</text>
</comment>
<dbReference type="Pfam" id="PF21370">
    <property type="entry name" value="PAS_GdpP"/>
    <property type="match status" value="1"/>
</dbReference>
<comment type="similarity">
    <text evidence="6">Belongs to the GdpP/PdeA phosphodiesterase family.</text>
</comment>